<sequence length="197" mass="22688">MSTSGILESLIEKDNGYLITSKAVESGVSKPSVSKYVREHDMEKVAHGIYILDNVWPDELFVLQQRNKNIIYSGETALYLHGLIDREYSHICFTVPTGYNATHIKKKNKEVRYAKPEILDMGTCEIPSSSGNLVKVYDKERCICDLIKDRKKYEIQLYQTAIKEYMSSKEKNLSRLIEYAVKLGVRDEVMMYVEVMV</sequence>
<dbReference type="EMBL" id="CVRQ01000027">
    <property type="protein sequence ID" value="CRL40921.1"/>
    <property type="molecule type" value="Genomic_DNA"/>
</dbReference>
<gene>
    <name evidence="2" type="ORF">T1815_25161</name>
</gene>
<evidence type="ECO:0000259" key="1">
    <source>
        <dbReference type="Pfam" id="PF17194"/>
    </source>
</evidence>
<proteinExistence type="predicted"/>
<dbReference type="Proteomes" id="UP000049472">
    <property type="component" value="Unassembled WGS sequence"/>
</dbReference>
<evidence type="ECO:0000313" key="3">
    <source>
        <dbReference type="Proteomes" id="UP000049472"/>
    </source>
</evidence>
<feature type="domain" description="Transcriptional regulator AbiEi antitoxin N-terminal" evidence="1">
    <location>
        <begin position="16"/>
        <end position="83"/>
    </location>
</feature>
<organism evidence="2 3">
    <name type="scientific">Agathobacter rectalis</name>
    <dbReference type="NCBI Taxonomy" id="39491"/>
    <lineage>
        <taxon>Bacteria</taxon>
        <taxon>Bacillati</taxon>
        <taxon>Bacillota</taxon>
        <taxon>Clostridia</taxon>
        <taxon>Lachnospirales</taxon>
        <taxon>Lachnospiraceae</taxon>
        <taxon>Agathobacter</taxon>
    </lineage>
</organism>
<name>A0A0M6WTC6_9FIRM</name>
<keyword evidence="3" id="KW-1185">Reference proteome</keyword>
<accession>A0A0M6WTC6</accession>
<protein>
    <recommendedName>
        <fullName evidence="1">Transcriptional regulator AbiEi antitoxin N-terminal domain-containing protein</fullName>
    </recommendedName>
</protein>
<reference evidence="3" key="1">
    <citation type="submission" date="2015-05" db="EMBL/GenBank/DDBJ databases">
        <authorList>
            <consortium name="Pathogen Informatics"/>
        </authorList>
    </citation>
    <scope>NUCLEOTIDE SEQUENCE [LARGE SCALE GENOMIC DNA]</scope>
    <source>
        <strain evidence="3">T1-815</strain>
    </source>
</reference>
<dbReference type="RefSeq" id="WP_055062462.1">
    <property type="nucleotide sequence ID" value="NZ_CVRQ01000027.1"/>
</dbReference>
<dbReference type="Pfam" id="PF17194">
    <property type="entry name" value="AbiEi_3_N"/>
    <property type="match status" value="1"/>
</dbReference>
<dbReference type="AlphaFoldDB" id="A0A0M6WTC6"/>
<dbReference type="InterPro" id="IPR033455">
    <property type="entry name" value="AbiEi_3_N"/>
</dbReference>
<evidence type="ECO:0000313" key="2">
    <source>
        <dbReference type="EMBL" id="CRL40921.1"/>
    </source>
</evidence>